<evidence type="ECO:0000313" key="3">
    <source>
        <dbReference type="Proteomes" id="UP000326570"/>
    </source>
</evidence>
<dbReference type="AlphaFoldDB" id="A0A5N1IUG7"/>
<keyword evidence="2" id="KW-0328">Glycosyltransferase</keyword>
<gene>
    <name evidence="2" type="ORF">F0P94_10450</name>
</gene>
<proteinExistence type="predicted"/>
<comment type="caution">
    <text evidence="2">The sequence shown here is derived from an EMBL/GenBank/DDBJ whole genome shotgun (WGS) entry which is preliminary data.</text>
</comment>
<protein>
    <submittedName>
        <fullName evidence="2">Phosphoribosyltransferase</fullName>
    </submittedName>
</protein>
<evidence type="ECO:0000313" key="2">
    <source>
        <dbReference type="EMBL" id="KAA9333660.1"/>
    </source>
</evidence>
<feature type="domain" description="Phosphoribosyltransferase" evidence="1">
    <location>
        <begin position="8"/>
        <end position="160"/>
    </location>
</feature>
<dbReference type="Proteomes" id="UP000326570">
    <property type="component" value="Unassembled WGS sequence"/>
</dbReference>
<dbReference type="Gene3D" id="3.40.50.2020">
    <property type="match status" value="1"/>
</dbReference>
<name>A0A5N1IUG7_9BACT</name>
<dbReference type="SUPFAM" id="SSF53271">
    <property type="entry name" value="PRTase-like"/>
    <property type="match status" value="1"/>
</dbReference>
<dbReference type="RefSeq" id="WP_150903826.1">
    <property type="nucleotide sequence ID" value="NZ_VTWT01000005.1"/>
</dbReference>
<dbReference type="InterPro" id="IPR000836">
    <property type="entry name" value="PRTase_dom"/>
</dbReference>
<dbReference type="GO" id="GO:0016757">
    <property type="term" value="F:glycosyltransferase activity"/>
    <property type="evidence" value="ECO:0007669"/>
    <property type="project" value="UniProtKB-KW"/>
</dbReference>
<evidence type="ECO:0000259" key="1">
    <source>
        <dbReference type="Pfam" id="PF00156"/>
    </source>
</evidence>
<dbReference type="PANTHER" id="PTHR11608">
    <property type="entry name" value="BIFUNCTIONAL PROTEIN PYRR"/>
    <property type="match status" value="1"/>
</dbReference>
<dbReference type="InterPro" id="IPR029057">
    <property type="entry name" value="PRTase-like"/>
</dbReference>
<accession>A0A5N1IUG7</accession>
<sequence length="172" mass="19181">MASTLNAQSRILDASQIRQKITRIAFEIYEHNFEEAELVLVGVAPNGYVLAELLQQELQKISPITLHLHRLKLNKTVPTKESLSLTPELQNLQNKVVILVDDVLNTGRTLAYSLPLFLNAQASKIEIATLINRHHTLFPVAATYTGYSLATTLNEHIEVSFPEDGNFGAYLS</sequence>
<organism evidence="2 3">
    <name type="scientific">Adhaeribacter soli</name>
    <dbReference type="NCBI Taxonomy" id="2607655"/>
    <lineage>
        <taxon>Bacteria</taxon>
        <taxon>Pseudomonadati</taxon>
        <taxon>Bacteroidota</taxon>
        <taxon>Cytophagia</taxon>
        <taxon>Cytophagales</taxon>
        <taxon>Hymenobacteraceae</taxon>
        <taxon>Adhaeribacter</taxon>
    </lineage>
</organism>
<dbReference type="PANTHER" id="PTHR11608:SF0">
    <property type="entry name" value="BIFUNCTIONAL PROTEIN PYRR"/>
    <property type="match status" value="1"/>
</dbReference>
<reference evidence="2 3" key="1">
    <citation type="submission" date="2019-09" db="EMBL/GenBank/DDBJ databases">
        <title>Genome sequence of Adhaeribacter sp. M2.</title>
        <authorList>
            <person name="Srinivasan S."/>
        </authorList>
    </citation>
    <scope>NUCLEOTIDE SEQUENCE [LARGE SCALE GENOMIC DNA]</scope>
    <source>
        <strain evidence="2 3">M2</strain>
    </source>
</reference>
<dbReference type="Pfam" id="PF00156">
    <property type="entry name" value="Pribosyltran"/>
    <property type="match status" value="1"/>
</dbReference>
<keyword evidence="3" id="KW-1185">Reference proteome</keyword>
<keyword evidence="2" id="KW-0808">Transferase</keyword>
<dbReference type="EMBL" id="VTWT01000005">
    <property type="protein sequence ID" value="KAA9333660.1"/>
    <property type="molecule type" value="Genomic_DNA"/>
</dbReference>
<dbReference type="CDD" id="cd06223">
    <property type="entry name" value="PRTases_typeI"/>
    <property type="match status" value="1"/>
</dbReference>
<dbReference type="InterPro" id="IPR050137">
    <property type="entry name" value="PyrR_bifunctional"/>
</dbReference>